<name>A0AAP0LFC7_9MAGN</name>
<organism evidence="2 3">
    <name type="scientific">Stephania yunnanensis</name>
    <dbReference type="NCBI Taxonomy" id="152371"/>
    <lineage>
        <taxon>Eukaryota</taxon>
        <taxon>Viridiplantae</taxon>
        <taxon>Streptophyta</taxon>
        <taxon>Embryophyta</taxon>
        <taxon>Tracheophyta</taxon>
        <taxon>Spermatophyta</taxon>
        <taxon>Magnoliopsida</taxon>
        <taxon>Ranunculales</taxon>
        <taxon>Menispermaceae</taxon>
        <taxon>Menispermoideae</taxon>
        <taxon>Cissampelideae</taxon>
        <taxon>Stephania</taxon>
    </lineage>
</organism>
<accession>A0AAP0LFC7</accession>
<feature type="compositionally biased region" description="Basic residues" evidence="1">
    <location>
        <begin position="1"/>
        <end position="10"/>
    </location>
</feature>
<gene>
    <name evidence="2" type="ORF">Syun_002166</name>
</gene>
<feature type="region of interest" description="Disordered" evidence="1">
    <location>
        <begin position="1"/>
        <end position="104"/>
    </location>
</feature>
<evidence type="ECO:0000313" key="2">
    <source>
        <dbReference type="EMBL" id="KAK9170026.1"/>
    </source>
</evidence>
<protein>
    <submittedName>
        <fullName evidence="2">Uncharacterized protein</fullName>
    </submittedName>
</protein>
<proteinExistence type="predicted"/>
<keyword evidence="3" id="KW-1185">Reference proteome</keyword>
<evidence type="ECO:0000256" key="1">
    <source>
        <dbReference type="SAM" id="MobiDB-lite"/>
    </source>
</evidence>
<dbReference type="AlphaFoldDB" id="A0AAP0LFC7"/>
<feature type="compositionally biased region" description="Basic and acidic residues" evidence="1">
    <location>
        <begin position="136"/>
        <end position="147"/>
    </location>
</feature>
<sequence>MTASHQRRGGRSFPAMDGQRTSRQCGWCGWRTTGGGLRTTAAAGHDGSSATTGGGRGGGERFQRRRQRPIGSANAKMRGSDNGGAGRQRQRWQWRDDDSGGDDSVDAALAWQRLRHDSGNGGVNDAMARCRTNRSSTRDAIRRSSTT</sequence>
<feature type="region of interest" description="Disordered" evidence="1">
    <location>
        <begin position="117"/>
        <end position="147"/>
    </location>
</feature>
<comment type="caution">
    <text evidence="2">The sequence shown here is derived from an EMBL/GenBank/DDBJ whole genome shotgun (WGS) entry which is preliminary data.</text>
</comment>
<evidence type="ECO:0000313" key="3">
    <source>
        <dbReference type="Proteomes" id="UP001420932"/>
    </source>
</evidence>
<dbReference type="EMBL" id="JBBNAF010000001">
    <property type="protein sequence ID" value="KAK9170026.1"/>
    <property type="molecule type" value="Genomic_DNA"/>
</dbReference>
<dbReference type="Proteomes" id="UP001420932">
    <property type="component" value="Unassembled WGS sequence"/>
</dbReference>
<reference evidence="2 3" key="1">
    <citation type="submission" date="2024-01" db="EMBL/GenBank/DDBJ databases">
        <title>Genome assemblies of Stephania.</title>
        <authorList>
            <person name="Yang L."/>
        </authorList>
    </citation>
    <scope>NUCLEOTIDE SEQUENCE [LARGE SCALE GENOMIC DNA]</scope>
    <source>
        <strain evidence="2">YNDBR</strain>
        <tissue evidence="2">Leaf</tissue>
    </source>
</reference>